<dbReference type="FunFam" id="1.20.1070.10:FF:000034">
    <property type="entry name" value="G-protein coupled receptor 1"/>
    <property type="match status" value="1"/>
</dbReference>
<dbReference type="EMBL" id="JAATIS010000094">
    <property type="protein sequence ID" value="KAG2471068.1"/>
    <property type="molecule type" value="Genomic_DNA"/>
</dbReference>
<keyword evidence="2" id="KW-0145">Chemotaxis</keyword>
<evidence type="ECO:0000256" key="5">
    <source>
        <dbReference type="ARBA" id="ARBA00023040"/>
    </source>
</evidence>
<evidence type="ECO:0000256" key="1">
    <source>
        <dbReference type="ARBA" id="ARBA00004141"/>
    </source>
</evidence>
<keyword evidence="9 11" id="KW-0807">Transducer</keyword>
<dbReference type="GO" id="GO:0007200">
    <property type="term" value="P:phospholipase C-activating G protein-coupled receptor signaling pathway"/>
    <property type="evidence" value="ECO:0007669"/>
    <property type="project" value="TreeGrafter"/>
</dbReference>
<dbReference type="GO" id="GO:0006935">
    <property type="term" value="P:chemotaxis"/>
    <property type="evidence" value="ECO:0007669"/>
    <property type="project" value="UniProtKB-KW"/>
</dbReference>
<evidence type="ECO:0000313" key="14">
    <source>
        <dbReference type="EMBL" id="KAG2471068.1"/>
    </source>
</evidence>
<accession>A0A8X7XMM4</accession>
<keyword evidence="15" id="KW-1185">Reference proteome</keyword>
<comment type="similarity">
    <text evidence="11">Belongs to the G-protein coupled receptor 1 family.</text>
</comment>
<feature type="transmembrane region" description="Helical" evidence="12">
    <location>
        <begin position="236"/>
        <end position="259"/>
    </location>
</feature>
<dbReference type="PANTHER" id="PTHR24225:SF68">
    <property type="entry name" value="C3A ANAPHYLATOXIN CHEMOTACTIC RECEPTOR-LIKE-RELATED"/>
    <property type="match status" value="1"/>
</dbReference>
<keyword evidence="8 11" id="KW-0675">Receptor</keyword>
<evidence type="ECO:0000256" key="8">
    <source>
        <dbReference type="ARBA" id="ARBA00023170"/>
    </source>
</evidence>
<evidence type="ECO:0000256" key="4">
    <source>
        <dbReference type="ARBA" id="ARBA00022989"/>
    </source>
</evidence>
<evidence type="ECO:0000256" key="2">
    <source>
        <dbReference type="ARBA" id="ARBA00022500"/>
    </source>
</evidence>
<keyword evidence="5 11" id="KW-0297">G-protein coupled receptor</keyword>
<dbReference type="GO" id="GO:0006954">
    <property type="term" value="P:inflammatory response"/>
    <property type="evidence" value="ECO:0007669"/>
    <property type="project" value="TreeGrafter"/>
</dbReference>
<comment type="caution">
    <text evidence="14">The sequence shown here is derived from an EMBL/GenBank/DDBJ whole genome shotgun (WGS) entry which is preliminary data.</text>
</comment>
<gene>
    <name evidence="14" type="primary">Cmlkr1_2</name>
    <name evidence="14" type="ORF">GTO96_0006592</name>
</gene>
<evidence type="ECO:0000256" key="9">
    <source>
        <dbReference type="ARBA" id="ARBA00023224"/>
    </source>
</evidence>
<dbReference type="Proteomes" id="UP000886611">
    <property type="component" value="Unassembled WGS sequence"/>
</dbReference>
<dbReference type="PRINTS" id="PR00526">
    <property type="entry name" value="FMETLEUPHER"/>
</dbReference>
<dbReference type="PANTHER" id="PTHR24225">
    <property type="entry name" value="CHEMOTACTIC RECEPTOR"/>
    <property type="match status" value="1"/>
</dbReference>
<feature type="domain" description="G-protein coupled receptors family 1 profile" evidence="13">
    <location>
        <begin position="53"/>
        <end position="297"/>
    </location>
</feature>
<dbReference type="Gene3D" id="1.20.1070.10">
    <property type="entry name" value="Rhodopsin 7-helix transmembrane proteins"/>
    <property type="match status" value="1"/>
</dbReference>
<evidence type="ECO:0000256" key="12">
    <source>
        <dbReference type="SAM" id="Phobius"/>
    </source>
</evidence>
<feature type="transmembrane region" description="Helical" evidence="12">
    <location>
        <begin position="72"/>
        <end position="97"/>
    </location>
</feature>
<feature type="transmembrane region" description="Helical" evidence="12">
    <location>
        <begin position="154"/>
        <end position="173"/>
    </location>
</feature>
<dbReference type="InterPro" id="IPR000826">
    <property type="entry name" value="Formyl_rcpt-rel"/>
</dbReference>
<evidence type="ECO:0000256" key="7">
    <source>
        <dbReference type="ARBA" id="ARBA00023157"/>
    </source>
</evidence>
<keyword evidence="7" id="KW-1015">Disulfide bond</keyword>
<evidence type="ECO:0000313" key="15">
    <source>
        <dbReference type="Proteomes" id="UP000886611"/>
    </source>
</evidence>
<keyword evidence="6 12" id="KW-0472">Membrane</keyword>
<protein>
    <submittedName>
        <fullName evidence="14">CML1 protein</fullName>
    </submittedName>
</protein>
<dbReference type="PRINTS" id="PR00237">
    <property type="entry name" value="GPCRRHODOPSN"/>
</dbReference>
<dbReference type="PROSITE" id="PS50262">
    <property type="entry name" value="G_PROTEIN_RECEP_F1_2"/>
    <property type="match status" value="1"/>
</dbReference>
<dbReference type="AlphaFoldDB" id="A0A8X7XMM4"/>
<organism evidence="14 15">
    <name type="scientific">Polypterus senegalus</name>
    <name type="common">Senegal bichir</name>
    <dbReference type="NCBI Taxonomy" id="55291"/>
    <lineage>
        <taxon>Eukaryota</taxon>
        <taxon>Metazoa</taxon>
        <taxon>Chordata</taxon>
        <taxon>Craniata</taxon>
        <taxon>Vertebrata</taxon>
        <taxon>Euteleostomi</taxon>
        <taxon>Actinopterygii</taxon>
        <taxon>Polypteriformes</taxon>
        <taxon>Polypteridae</taxon>
        <taxon>Polypterus</taxon>
    </lineage>
</organism>
<dbReference type="PROSITE" id="PS00237">
    <property type="entry name" value="G_PROTEIN_RECEP_F1_1"/>
    <property type="match status" value="1"/>
</dbReference>
<dbReference type="SUPFAM" id="SSF81321">
    <property type="entry name" value="Family A G protein-coupled receptor-like"/>
    <property type="match status" value="1"/>
</dbReference>
<evidence type="ECO:0000256" key="11">
    <source>
        <dbReference type="RuleBase" id="RU000688"/>
    </source>
</evidence>
<feature type="non-terminal residue" evidence="14">
    <location>
        <position position="1"/>
    </location>
</feature>
<sequence length="338" mass="38373">MSGTGFSNLTVVDYSKLSFRVTDREDEGGTSWTSLRFVSLAVYIFTFFLGSVANGVVVWITGFRMQRTGSTILFLNLAIADFVFTSSLPFSIVYAAMGFHWPFGRVWCKLSCAITVCSMYSSIFHVVAISCDRCLTITAIVWAQSHRTPKNTWWTCLLIWVTTSFLSLPYFYFRDTKKEDNFTKCFLHVTMMELLTLTAVRFAFGFVLPLLIILICYSIIAYKCNTVQHRKSIRPLCTIAAVIVTFFTCWAPFHVFQLLELQLLENENASLSSLLKYGIPLSASVAAVNSCMNPILYVCMGQNFQEKFRSSLFGVFFSKTLLSQRSTLQMESLINEKM</sequence>
<dbReference type="InterPro" id="IPR000276">
    <property type="entry name" value="GPCR_Rhodpsn"/>
</dbReference>
<evidence type="ECO:0000256" key="10">
    <source>
        <dbReference type="ARBA" id="ARBA00025736"/>
    </source>
</evidence>
<dbReference type="GO" id="GO:0004875">
    <property type="term" value="F:complement receptor activity"/>
    <property type="evidence" value="ECO:0007669"/>
    <property type="project" value="TreeGrafter"/>
</dbReference>
<reference evidence="14 15" key="1">
    <citation type="journal article" date="2021" name="Cell">
        <title>Tracing the genetic footprints of vertebrate landing in non-teleost ray-finned fishes.</title>
        <authorList>
            <person name="Bi X."/>
            <person name="Wang K."/>
            <person name="Yang L."/>
            <person name="Pan H."/>
            <person name="Jiang H."/>
            <person name="Wei Q."/>
            <person name="Fang M."/>
            <person name="Yu H."/>
            <person name="Zhu C."/>
            <person name="Cai Y."/>
            <person name="He Y."/>
            <person name="Gan X."/>
            <person name="Zeng H."/>
            <person name="Yu D."/>
            <person name="Zhu Y."/>
            <person name="Jiang H."/>
            <person name="Qiu Q."/>
            <person name="Yang H."/>
            <person name="Zhang Y.E."/>
            <person name="Wang W."/>
            <person name="Zhu M."/>
            <person name="He S."/>
            <person name="Zhang G."/>
        </authorList>
    </citation>
    <scope>NUCLEOTIDE SEQUENCE [LARGE SCALE GENOMIC DNA]</scope>
    <source>
        <strain evidence="14">Bchr_013</strain>
    </source>
</reference>
<dbReference type="Pfam" id="PF00001">
    <property type="entry name" value="7tm_1"/>
    <property type="match status" value="1"/>
</dbReference>
<proteinExistence type="inferred from homology"/>
<dbReference type="InterPro" id="IPR017452">
    <property type="entry name" value="GPCR_Rhodpsn_7TM"/>
</dbReference>
<comment type="subcellular location">
    <subcellularLocation>
        <location evidence="1">Membrane</location>
        <topology evidence="1">Multi-pass membrane protein</topology>
    </subcellularLocation>
</comment>
<feature type="transmembrane region" description="Helical" evidence="12">
    <location>
        <begin position="202"/>
        <end position="224"/>
    </location>
</feature>
<dbReference type="GO" id="GO:0004930">
    <property type="term" value="F:G protein-coupled receptor activity"/>
    <property type="evidence" value="ECO:0007669"/>
    <property type="project" value="UniProtKB-KW"/>
</dbReference>
<evidence type="ECO:0000256" key="3">
    <source>
        <dbReference type="ARBA" id="ARBA00022692"/>
    </source>
</evidence>
<feature type="transmembrane region" description="Helical" evidence="12">
    <location>
        <begin position="40"/>
        <end position="60"/>
    </location>
</feature>
<keyword evidence="3 11" id="KW-0812">Transmembrane</keyword>
<dbReference type="GO" id="GO:0005886">
    <property type="term" value="C:plasma membrane"/>
    <property type="evidence" value="ECO:0007669"/>
    <property type="project" value="TreeGrafter"/>
</dbReference>
<evidence type="ECO:0000256" key="6">
    <source>
        <dbReference type="ARBA" id="ARBA00023136"/>
    </source>
</evidence>
<keyword evidence="4 12" id="KW-1133">Transmembrane helix</keyword>
<feature type="non-terminal residue" evidence="14">
    <location>
        <position position="338"/>
    </location>
</feature>
<evidence type="ECO:0000259" key="13">
    <source>
        <dbReference type="PROSITE" id="PS50262"/>
    </source>
</evidence>
<feature type="transmembrane region" description="Helical" evidence="12">
    <location>
        <begin position="279"/>
        <end position="300"/>
    </location>
</feature>
<comment type="similarity">
    <text evidence="10">Belongs to the chemokine-like receptor (CMKLR) family.</text>
</comment>
<dbReference type="GO" id="GO:0007204">
    <property type="term" value="P:positive regulation of cytosolic calcium ion concentration"/>
    <property type="evidence" value="ECO:0007669"/>
    <property type="project" value="TreeGrafter"/>
</dbReference>
<name>A0A8X7XMM4_POLSE</name>